<dbReference type="OrthoDB" id="534815at2759"/>
<protein>
    <recommendedName>
        <fullName evidence="2">ZW10 C-terminal helical domain-containing protein</fullName>
    </recommendedName>
</protein>
<dbReference type="InterPro" id="IPR055148">
    <property type="entry name" value="ZW10_C_2"/>
</dbReference>
<feature type="region of interest" description="Disordered" evidence="1">
    <location>
        <begin position="405"/>
        <end position="504"/>
    </location>
</feature>
<sequence length="819" mass="90968">MASSPSSDAICQALLRFITDGKFPDSEDLVSTEFPLEVIPTELQEITTAKKEVENEISTLSRETATNIDDWIVQAKKLHQDIERSRLTAREIVTLHEKGRALRDRVSDAQSAVDQLHEDIVSNEAILETLGQARLIDNKLANAQLALDRGEWIRSIDLLDDIGDSLASSKLPQSTNIVGLLSTKVTQLHAGISNALRAEWSTLIKIDATSDQPTITIHGSDHFPDILAGLTRLQVLDDFVSSFQKDLINYILRPVIFPVKTGQWRIFSVDGNCLRLVLAPSRPLLSDLLNSVLSAFSYLKENLPSNILECLFTTLAGTIVSPLTTKWLSPSVPSEVSSLEAFQGTLDRIHRFVSDLEKQGWHGLEGLGAWVGQVPRLWLSQRRSKALNDVRLAMSHSTGKIRKVERIEKQHVSGDNGMFIEGNGEDDWNAEWSDNEDEDTLKSTTIKTTSEETENQADPGNEDDADESWDWDDDNEEPPAAAQPEASSELNSQAKGHGGDHKDSQRELILKEYYAVTDLPDRILTIISNQVADAEDLTNLGSSQLKLASSRPALLALPTLIVAMFKATAPVLYSHRFGAGQMHLYNDCMYLAEKLRSFSEAQNLPKLSSDVESIEKFGKAAYGKELQSQRTILSDLLDGCQGFSTCSEEPFLGECKNAMAAAVDRVRDVYKEWQPILSRSALLQSMGRLISAAINKLILDIEDLSDISDAESRRLAEFCTSLSNLEDLFLPDPSTDPNAANQPEAIPMTAMYVPNWLKFQYLINILESSLADIKYMWTEGELKLEFDVDELVDLIKALFADSDHRKRAIAEIRRTAGVS</sequence>
<reference evidence="4" key="2">
    <citation type="journal article" date="2009" name="Genome Res.">
        <title>Comparative genomic analyses of the human fungal pathogens Coccidioides and their relatives.</title>
        <authorList>
            <person name="Sharpton T.J."/>
            <person name="Stajich J.E."/>
            <person name="Rounsley S.D."/>
            <person name="Gardner M.J."/>
            <person name="Wortman J.R."/>
            <person name="Jordar V.S."/>
            <person name="Maiti R."/>
            <person name="Kodira C.D."/>
            <person name="Neafsey D.E."/>
            <person name="Zeng Q."/>
            <person name="Hung C.-Y."/>
            <person name="McMahan C."/>
            <person name="Muszewska A."/>
            <person name="Grynberg M."/>
            <person name="Mandel M.A."/>
            <person name="Kellner E.M."/>
            <person name="Barker B.M."/>
            <person name="Galgiani J.N."/>
            <person name="Orbach M.J."/>
            <person name="Kirkland T.N."/>
            <person name="Cole G.T."/>
            <person name="Henn M.R."/>
            <person name="Birren B.W."/>
            <person name="Taylor J.W."/>
        </authorList>
    </citation>
    <scope>NUCLEOTIDE SEQUENCE [LARGE SCALE GENOMIC DNA]</scope>
    <source>
        <strain evidence="4">RMSCC 3488</strain>
    </source>
</reference>
<dbReference type="GO" id="GO:1990423">
    <property type="term" value="C:RZZ complex"/>
    <property type="evidence" value="ECO:0007669"/>
    <property type="project" value="TreeGrafter"/>
</dbReference>
<evidence type="ECO:0000256" key="1">
    <source>
        <dbReference type="SAM" id="MobiDB-lite"/>
    </source>
</evidence>
<dbReference type="GO" id="GO:0007094">
    <property type="term" value="P:mitotic spindle assembly checkpoint signaling"/>
    <property type="evidence" value="ECO:0007669"/>
    <property type="project" value="TreeGrafter"/>
</dbReference>
<dbReference type="Pfam" id="PF22766">
    <property type="entry name" value="ZW10_C2"/>
    <property type="match status" value="1"/>
</dbReference>
<accession>A0A0J6FSZ4</accession>
<dbReference type="Proteomes" id="UP000054567">
    <property type="component" value="Unassembled WGS sequence"/>
</dbReference>
<evidence type="ECO:0000259" key="2">
    <source>
        <dbReference type="Pfam" id="PF22766"/>
    </source>
</evidence>
<evidence type="ECO:0000313" key="4">
    <source>
        <dbReference type="Proteomes" id="UP000054567"/>
    </source>
</evidence>
<feature type="compositionally biased region" description="Acidic residues" evidence="1">
    <location>
        <begin position="423"/>
        <end position="439"/>
    </location>
</feature>
<feature type="compositionally biased region" description="Acidic residues" evidence="1">
    <location>
        <begin position="451"/>
        <end position="477"/>
    </location>
</feature>
<reference evidence="3 4" key="1">
    <citation type="submission" date="2007-06" db="EMBL/GenBank/DDBJ databases">
        <title>The Genome Sequence of Coccidioides posadasii RMSCC_3488.</title>
        <authorList>
            <consortium name="Coccidioides Genome Resources Consortium"/>
            <consortium name="The Broad Institute Genome Sequencing Platform"/>
            <person name="Henn M.R."/>
            <person name="Sykes S."/>
            <person name="Young S."/>
            <person name="Jaffe D."/>
            <person name="Berlin A."/>
            <person name="Alvarez P."/>
            <person name="Butler J."/>
            <person name="Gnerre S."/>
            <person name="Grabherr M."/>
            <person name="Mauceli E."/>
            <person name="Brockman W."/>
            <person name="Kodira C."/>
            <person name="Alvarado L."/>
            <person name="Zeng Q."/>
            <person name="Crawford M."/>
            <person name="Antoine C."/>
            <person name="Devon K."/>
            <person name="Galgiani J."/>
            <person name="Orsborn K."/>
            <person name="Lewis M.L."/>
            <person name="Nusbaum C."/>
            <person name="Galagan J."/>
            <person name="Birren B."/>
        </authorList>
    </citation>
    <scope>NUCLEOTIDE SEQUENCE [LARGE SCALE GENOMIC DNA]</scope>
    <source>
        <strain evidence="3 4">RMSCC 3488</strain>
    </source>
</reference>
<dbReference type="GO" id="GO:0005737">
    <property type="term" value="C:cytoplasm"/>
    <property type="evidence" value="ECO:0007669"/>
    <property type="project" value="GOC"/>
</dbReference>
<dbReference type="GO" id="GO:0006888">
    <property type="term" value="P:endoplasmic reticulum to Golgi vesicle-mediated transport"/>
    <property type="evidence" value="ECO:0007669"/>
    <property type="project" value="TreeGrafter"/>
</dbReference>
<proteinExistence type="predicted"/>
<dbReference type="PANTHER" id="PTHR12205">
    <property type="entry name" value="CENTROMERE/KINETOCHORE PROTEIN ZW10"/>
    <property type="match status" value="1"/>
</dbReference>
<dbReference type="AlphaFoldDB" id="A0A0J6FSZ4"/>
<gene>
    <name evidence="3" type="ORF">CPAG_08487</name>
</gene>
<reference evidence="4" key="3">
    <citation type="journal article" date="2010" name="Genome Res.">
        <title>Population genomic sequencing of Coccidioides fungi reveals recent hybridization and transposon control.</title>
        <authorList>
            <person name="Neafsey D.E."/>
            <person name="Barker B.M."/>
            <person name="Sharpton T.J."/>
            <person name="Stajich J.E."/>
            <person name="Park D.J."/>
            <person name="Whiston E."/>
            <person name="Hung C.-Y."/>
            <person name="McMahan C."/>
            <person name="White J."/>
            <person name="Sykes S."/>
            <person name="Heiman D."/>
            <person name="Young S."/>
            <person name="Zeng Q."/>
            <person name="Abouelleil A."/>
            <person name="Aftuck L."/>
            <person name="Bessette D."/>
            <person name="Brown A."/>
            <person name="FitzGerald M."/>
            <person name="Lui A."/>
            <person name="Macdonald J.P."/>
            <person name="Priest M."/>
            <person name="Orbach M.J."/>
            <person name="Galgiani J.N."/>
            <person name="Kirkland T.N."/>
            <person name="Cole G.T."/>
            <person name="Birren B.W."/>
            <person name="Henn M.R."/>
            <person name="Taylor J.W."/>
            <person name="Rounsley S.D."/>
        </authorList>
    </citation>
    <scope>NUCLEOTIDE SEQUENCE [LARGE SCALE GENOMIC DNA]</scope>
    <source>
        <strain evidence="4">RMSCC 3488</strain>
    </source>
</reference>
<dbReference type="EMBL" id="DS268113">
    <property type="protein sequence ID" value="KMM72189.1"/>
    <property type="molecule type" value="Genomic_DNA"/>
</dbReference>
<dbReference type="Gene3D" id="1.10.357.150">
    <property type="match status" value="1"/>
</dbReference>
<feature type="compositionally biased region" description="Low complexity" evidence="1">
    <location>
        <begin position="478"/>
        <end position="489"/>
    </location>
</feature>
<dbReference type="InterPro" id="IPR046362">
    <property type="entry name" value="Zw10/DSL1_C_sf"/>
</dbReference>
<name>A0A0J6FSZ4_COCPO</name>
<dbReference type="VEuPathDB" id="FungiDB:CPAG_08487"/>
<organism evidence="3 4">
    <name type="scientific">Coccidioides posadasii RMSCC 3488</name>
    <dbReference type="NCBI Taxonomy" id="454284"/>
    <lineage>
        <taxon>Eukaryota</taxon>
        <taxon>Fungi</taxon>
        <taxon>Dikarya</taxon>
        <taxon>Ascomycota</taxon>
        <taxon>Pezizomycotina</taxon>
        <taxon>Eurotiomycetes</taxon>
        <taxon>Eurotiomycetidae</taxon>
        <taxon>Onygenales</taxon>
        <taxon>Onygenaceae</taxon>
        <taxon>Coccidioides</taxon>
    </lineage>
</organism>
<dbReference type="PANTHER" id="PTHR12205:SF0">
    <property type="entry name" value="CENTROMERE_KINETOCHORE PROTEIN ZW10 HOMOLOG"/>
    <property type="match status" value="1"/>
</dbReference>
<evidence type="ECO:0000313" key="3">
    <source>
        <dbReference type="EMBL" id="KMM72189.1"/>
    </source>
</evidence>
<feature type="domain" description="ZW10 C-terminal helical" evidence="2">
    <location>
        <begin position="658"/>
        <end position="812"/>
    </location>
</feature>